<feature type="transmembrane region" description="Helical" evidence="5">
    <location>
        <begin position="67"/>
        <end position="85"/>
    </location>
</feature>
<evidence type="ECO:0000256" key="5">
    <source>
        <dbReference type="SAM" id="Phobius"/>
    </source>
</evidence>
<feature type="transmembrane region" description="Helical" evidence="5">
    <location>
        <begin position="36"/>
        <end position="55"/>
    </location>
</feature>
<keyword evidence="5" id="KW-0812">Transmembrane</keyword>
<dbReference type="AlphaFoldDB" id="A0AA86LT31"/>
<dbReference type="PANTHER" id="PTHR11040">
    <property type="entry name" value="ZINC/IRON TRANSPORTER"/>
    <property type="match status" value="1"/>
</dbReference>
<feature type="transmembrane region" description="Helical" evidence="5">
    <location>
        <begin position="217"/>
        <end position="235"/>
    </location>
</feature>
<name>A0AA86LT31_PRIMG</name>
<evidence type="ECO:0000256" key="1">
    <source>
        <dbReference type="ARBA" id="ARBA00004651"/>
    </source>
</evidence>
<accession>A0AA86LT31</accession>
<organism evidence="6 7">
    <name type="scientific">Priestia megaterium</name>
    <name type="common">Bacillus megaterium</name>
    <dbReference type="NCBI Taxonomy" id="1404"/>
    <lineage>
        <taxon>Bacteria</taxon>
        <taxon>Bacillati</taxon>
        <taxon>Bacillota</taxon>
        <taxon>Bacilli</taxon>
        <taxon>Bacillales</taxon>
        <taxon>Bacillaceae</taxon>
        <taxon>Priestia</taxon>
    </lineage>
</organism>
<keyword evidence="5" id="KW-1133">Transmembrane helix</keyword>
<evidence type="ECO:0000256" key="2">
    <source>
        <dbReference type="ARBA" id="ARBA00006939"/>
    </source>
</evidence>
<gene>
    <name evidence="6" type="ORF">CIB87_06260</name>
</gene>
<keyword evidence="4" id="KW-0862">Zinc</keyword>
<dbReference type="GO" id="GO:0005385">
    <property type="term" value="F:zinc ion transmembrane transporter activity"/>
    <property type="evidence" value="ECO:0007669"/>
    <property type="project" value="TreeGrafter"/>
</dbReference>
<protein>
    <recommendedName>
        <fullName evidence="8">Zinc transporter, ZIP family</fullName>
    </recommendedName>
</protein>
<comment type="similarity">
    <text evidence="2">Belongs to the ZIP transporter (TC 2.A.5) family.</text>
</comment>
<feature type="transmembrane region" description="Helical" evidence="5">
    <location>
        <begin position="186"/>
        <end position="205"/>
    </location>
</feature>
<reference evidence="6 7" key="1">
    <citation type="submission" date="2017-07" db="EMBL/GenBank/DDBJ databases">
        <title>Isolation and development of strain Bacillus megaterium SR7 for enhanced growth and metabolite production under supercritical carbon dioxide.</title>
        <authorList>
            <person name="Freedman A.J.E."/>
            <person name="Peet K.C."/>
            <person name="Boock J.T."/>
            <person name="Penn K."/>
            <person name="Prather K.L.J."/>
            <person name="Thompson J.R."/>
        </authorList>
    </citation>
    <scope>NUCLEOTIDE SEQUENCE [LARGE SCALE GENOMIC DNA]</scope>
    <source>
        <strain evidence="6 7">SR7</strain>
    </source>
</reference>
<evidence type="ECO:0000256" key="3">
    <source>
        <dbReference type="ARBA" id="ARBA00022475"/>
    </source>
</evidence>
<evidence type="ECO:0000313" key="6">
    <source>
        <dbReference type="EMBL" id="AXI28634.1"/>
    </source>
</evidence>
<dbReference type="PANTHER" id="PTHR11040:SF211">
    <property type="entry name" value="ZINC TRANSPORTER ZIP11"/>
    <property type="match status" value="1"/>
</dbReference>
<evidence type="ECO:0000256" key="4">
    <source>
        <dbReference type="ARBA" id="ARBA00022833"/>
    </source>
</evidence>
<sequence>MHIEMNLLFTLGSLLGLLVGGGLLKIVSYVVQGRIQFMYAICGGILLGLLLFDILPSTWHIYDLQGVLLGIVAGYIIMLCIDLFLHKQNSEISPLQALILLTIAIFFHNVITGITFGITDIHQSTSVFVATILHQIPEGMAIMTVLSVAKVPQLFFLLIVAFLSLSLGGSLLIGESVQASSLKLQALSTGGAIGTLSFVIFHEVIGKAVTHFRRLHVWMLIGLGVLIIYVYQYSLSLFHGH</sequence>
<dbReference type="GO" id="GO:0005886">
    <property type="term" value="C:plasma membrane"/>
    <property type="evidence" value="ECO:0007669"/>
    <property type="project" value="UniProtKB-SubCell"/>
</dbReference>
<feature type="transmembrane region" description="Helical" evidence="5">
    <location>
        <begin position="97"/>
        <end position="119"/>
    </location>
</feature>
<dbReference type="Proteomes" id="UP000253834">
    <property type="component" value="Chromosome"/>
</dbReference>
<dbReference type="RefSeq" id="WP_114894872.1">
    <property type="nucleotide sequence ID" value="NZ_CP022674.1"/>
</dbReference>
<feature type="transmembrane region" description="Helical" evidence="5">
    <location>
        <begin position="6"/>
        <end position="24"/>
    </location>
</feature>
<dbReference type="EMBL" id="CP022674">
    <property type="protein sequence ID" value="AXI28634.1"/>
    <property type="molecule type" value="Genomic_DNA"/>
</dbReference>
<keyword evidence="3" id="KW-1003">Cell membrane</keyword>
<feature type="transmembrane region" description="Helical" evidence="5">
    <location>
        <begin position="154"/>
        <end position="174"/>
    </location>
</feature>
<evidence type="ECO:0000313" key="7">
    <source>
        <dbReference type="Proteomes" id="UP000253834"/>
    </source>
</evidence>
<evidence type="ECO:0008006" key="8">
    <source>
        <dbReference type="Google" id="ProtNLM"/>
    </source>
</evidence>
<proteinExistence type="inferred from homology"/>
<keyword evidence="5" id="KW-0472">Membrane</keyword>
<comment type="subcellular location">
    <subcellularLocation>
        <location evidence="1">Cell membrane</location>
        <topology evidence="1">Multi-pass membrane protein</topology>
    </subcellularLocation>
</comment>